<keyword evidence="5" id="KW-0573">Peptidoglycan synthesis</keyword>
<dbReference type="PANTHER" id="PTHR21581:SF6">
    <property type="entry name" value="TRAFFICKING PROTEIN PARTICLE COMPLEX SUBUNIT 12"/>
    <property type="match status" value="1"/>
</dbReference>
<evidence type="ECO:0000256" key="6">
    <source>
        <dbReference type="ARBA" id="ARBA00023316"/>
    </source>
</evidence>
<organism evidence="13 14">
    <name type="scientific">Desulfovibrio desulfuricans</name>
    <dbReference type="NCBI Taxonomy" id="876"/>
    <lineage>
        <taxon>Bacteria</taxon>
        <taxon>Pseudomonadati</taxon>
        <taxon>Thermodesulfobacteriota</taxon>
        <taxon>Desulfovibrionia</taxon>
        <taxon>Desulfovibrionales</taxon>
        <taxon>Desulfovibrionaceae</taxon>
        <taxon>Desulfovibrio</taxon>
    </lineage>
</organism>
<keyword evidence="4" id="KW-0133">Cell shape</keyword>
<evidence type="ECO:0000256" key="2">
    <source>
        <dbReference type="ARBA" id="ARBA00022729"/>
    </source>
</evidence>
<keyword evidence="13" id="KW-0121">Carboxypeptidase</keyword>
<keyword evidence="6" id="KW-0961">Cell wall biogenesis/degradation</keyword>
<feature type="signal peptide" evidence="11">
    <location>
        <begin position="1"/>
        <end position="34"/>
    </location>
</feature>
<feature type="compositionally biased region" description="Basic residues" evidence="10">
    <location>
        <begin position="332"/>
        <end position="344"/>
    </location>
</feature>
<evidence type="ECO:0000256" key="3">
    <source>
        <dbReference type="ARBA" id="ARBA00022801"/>
    </source>
</evidence>
<keyword evidence="13" id="KW-0645">Protease</keyword>
<dbReference type="InterPro" id="IPR018044">
    <property type="entry name" value="Peptidase_S11"/>
</dbReference>
<dbReference type="Pfam" id="PF00768">
    <property type="entry name" value="Peptidase_S11"/>
    <property type="match status" value="1"/>
</dbReference>
<dbReference type="InterPro" id="IPR001967">
    <property type="entry name" value="Peptidase_S11_N"/>
</dbReference>
<dbReference type="GO" id="GO:0071555">
    <property type="term" value="P:cell wall organization"/>
    <property type="evidence" value="ECO:0007669"/>
    <property type="project" value="UniProtKB-KW"/>
</dbReference>
<gene>
    <name evidence="13" type="ORF">DDIC_01310</name>
</gene>
<keyword evidence="2 11" id="KW-0732">Signal</keyword>
<dbReference type="Gene3D" id="3.40.710.10">
    <property type="entry name" value="DD-peptidase/beta-lactamase superfamily"/>
    <property type="match status" value="1"/>
</dbReference>
<dbReference type="EMBL" id="CP036295">
    <property type="protein sequence ID" value="QCC84538.1"/>
    <property type="molecule type" value="Genomic_DNA"/>
</dbReference>
<protein>
    <submittedName>
        <fullName evidence="13">D-alanyl-D-alanine carboxypeptidase</fullName>
    </submittedName>
</protein>
<feature type="chain" id="PRO_5020236323" evidence="11">
    <location>
        <begin position="35"/>
        <end position="370"/>
    </location>
</feature>
<dbReference type="Proteomes" id="UP000297065">
    <property type="component" value="Chromosome"/>
</dbReference>
<dbReference type="OrthoDB" id="9795979at2"/>
<dbReference type="InterPro" id="IPR012338">
    <property type="entry name" value="Beta-lactam/transpept-like"/>
</dbReference>
<evidence type="ECO:0000313" key="14">
    <source>
        <dbReference type="Proteomes" id="UP000297065"/>
    </source>
</evidence>
<evidence type="ECO:0000256" key="8">
    <source>
        <dbReference type="PIRSR" id="PIRSR618044-2"/>
    </source>
</evidence>
<dbReference type="PANTHER" id="PTHR21581">
    <property type="entry name" value="D-ALANYL-D-ALANINE CARBOXYPEPTIDASE"/>
    <property type="match status" value="1"/>
</dbReference>
<reference evidence="13 14" key="1">
    <citation type="submission" date="2019-02" db="EMBL/GenBank/DDBJ databases">
        <title>Complete Genome Sequence of Desulfovibrio desulfuricans IC1, a Sulfonate Utilizing Anaerobe.</title>
        <authorList>
            <person name="Day L.A."/>
            <person name="De Leon K.B."/>
            <person name="Wall J.D."/>
        </authorList>
    </citation>
    <scope>NUCLEOTIDE SEQUENCE [LARGE SCALE GENOMIC DNA]</scope>
    <source>
        <strain evidence="13 14">IC1</strain>
    </source>
</reference>
<feature type="region of interest" description="Disordered" evidence="10">
    <location>
        <begin position="322"/>
        <end position="370"/>
    </location>
</feature>
<feature type="domain" description="Peptidase S11 D-alanyl-D-alanine carboxypeptidase A N-terminal" evidence="12">
    <location>
        <begin position="47"/>
        <end position="265"/>
    </location>
</feature>
<evidence type="ECO:0000256" key="7">
    <source>
        <dbReference type="PIRSR" id="PIRSR618044-1"/>
    </source>
</evidence>
<feature type="compositionally biased region" description="Basic and acidic residues" evidence="10">
    <location>
        <begin position="345"/>
        <end position="361"/>
    </location>
</feature>
<dbReference type="GO" id="GO:0009252">
    <property type="term" value="P:peptidoglycan biosynthetic process"/>
    <property type="evidence" value="ECO:0007669"/>
    <property type="project" value="UniProtKB-KW"/>
</dbReference>
<evidence type="ECO:0000313" key="13">
    <source>
        <dbReference type="EMBL" id="QCC84538.1"/>
    </source>
</evidence>
<accession>A0A4P7UIQ2</accession>
<evidence type="ECO:0000256" key="4">
    <source>
        <dbReference type="ARBA" id="ARBA00022960"/>
    </source>
</evidence>
<dbReference type="RefSeq" id="WP_136398779.1">
    <property type="nucleotide sequence ID" value="NZ_CP036295.1"/>
</dbReference>
<feature type="active site" description="Proton acceptor" evidence="7">
    <location>
        <position position="76"/>
    </location>
</feature>
<sequence>MISTRRFCPSLRTLFATAALVCAALLAQPGHVFSAPAVPPQSALGVCSAILYDLDRDAVLFEQNADQHIPPASLTKIMSMFLAMDQINSGIAGMDNTTIISRNAARTGGSRMGLNENEQVTLEQLLTGMAVSSGNDASTAMAEYVGGSVPAFINMMNAKARDLGMRDSYFVNPHGLPAKGQYTTARDMLTLARAYLHAYPDMLRFHNTHVLNYRGRVTWNKNPLLGQYPGADGLKTGWINASGYNMVFTALRGDKRLLAVIMGAPDSQIRSIEAFRLLDAGFEVCDNSAPTVVAALDNLPREKYHPDIRKNAREAYHQYAGNDRGDSVQTAHRAKQTKAAKAKKKNVEKASRQRHADDGQAARRVANNAS</sequence>
<evidence type="ECO:0000256" key="5">
    <source>
        <dbReference type="ARBA" id="ARBA00022984"/>
    </source>
</evidence>
<evidence type="ECO:0000256" key="10">
    <source>
        <dbReference type="SAM" id="MobiDB-lite"/>
    </source>
</evidence>
<dbReference type="GO" id="GO:0006508">
    <property type="term" value="P:proteolysis"/>
    <property type="evidence" value="ECO:0007669"/>
    <property type="project" value="InterPro"/>
</dbReference>
<evidence type="ECO:0000256" key="1">
    <source>
        <dbReference type="ARBA" id="ARBA00007164"/>
    </source>
</evidence>
<keyword evidence="3" id="KW-0378">Hydrolase</keyword>
<evidence type="ECO:0000256" key="11">
    <source>
        <dbReference type="SAM" id="SignalP"/>
    </source>
</evidence>
<feature type="active site" evidence="7">
    <location>
        <position position="133"/>
    </location>
</feature>
<feature type="active site" description="Acyl-ester intermediate" evidence="7">
    <location>
        <position position="73"/>
    </location>
</feature>
<proteinExistence type="inferred from homology"/>
<dbReference type="PRINTS" id="PR00725">
    <property type="entry name" value="DADACBPTASE1"/>
</dbReference>
<dbReference type="GO" id="GO:0009002">
    <property type="term" value="F:serine-type D-Ala-D-Ala carboxypeptidase activity"/>
    <property type="evidence" value="ECO:0007669"/>
    <property type="project" value="InterPro"/>
</dbReference>
<comment type="similarity">
    <text evidence="1 9">Belongs to the peptidase S11 family.</text>
</comment>
<dbReference type="SUPFAM" id="SSF56601">
    <property type="entry name" value="beta-lactamase/transpeptidase-like"/>
    <property type="match status" value="1"/>
</dbReference>
<name>A0A4P7UIQ2_DESDE</name>
<dbReference type="GO" id="GO:0008360">
    <property type="term" value="P:regulation of cell shape"/>
    <property type="evidence" value="ECO:0007669"/>
    <property type="project" value="UniProtKB-KW"/>
</dbReference>
<evidence type="ECO:0000259" key="12">
    <source>
        <dbReference type="Pfam" id="PF00768"/>
    </source>
</evidence>
<dbReference type="AlphaFoldDB" id="A0A4P7UIQ2"/>
<evidence type="ECO:0000256" key="9">
    <source>
        <dbReference type="RuleBase" id="RU004016"/>
    </source>
</evidence>
<feature type="binding site" evidence="8">
    <location>
        <position position="235"/>
    </location>
    <ligand>
        <name>substrate</name>
    </ligand>
</feature>